<dbReference type="InterPro" id="IPR024775">
    <property type="entry name" value="DinB-like"/>
</dbReference>
<accession>A0A6J5ZEU6</accession>
<reference evidence="2" key="1">
    <citation type="submission" date="2020-05" db="EMBL/GenBank/DDBJ databases">
        <authorList>
            <person name="Chiriac C."/>
            <person name="Salcher M."/>
            <person name="Ghai R."/>
            <person name="Kavagutti S V."/>
        </authorList>
    </citation>
    <scope>NUCLEOTIDE SEQUENCE</scope>
</reference>
<dbReference type="SUPFAM" id="SSF109854">
    <property type="entry name" value="DinB/YfiT-like putative metalloenzymes"/>
    <property type="match status" value="1"/>
</dbReference>
<dbReference type="Pfam" id="PF12867">
    <property type="entry name" value="DinB_2"/>
    <property type="match status" value="1"/>
</dbReference>
<proteinExistence type="predicted"/>
<dbReference type="AlphaFoldDB" id="A0A6J5ZEU6"/>
<protein>
    <submittedName>
        <fullName evidence="2">Unannotated protein</fullName>
    </submittedName>
</protein>
<organism evidence="2">
    <name type="scientific">freshwater metagenome</name>
    <dbReference type="NCBI Taxonomy" id="449393"/>
    <lineage>
        <taxon>unclassified sequences</taxon>
        <taxon>metagenomes</taxon>
        <taxon>ecological metagenomes</taxon>
    </lineage>
</organism>
<dbReference type="InterPro" id="IPR034660">
    <property type="entry name" value="DinB/YfiT-like"/>
</dbReference>
<evidence type="ECO:0000313" key="2">
    <source>
        <dbReference type="EMBL" id="CAB4339189.1"/>
    </source>
</evidence>
<dbReference type="EMBL" id="CAESAB010000028">
    <property type="protein sequence ID" value="CAB4339189.1"/>
    <property type="molecule type" value="Genomic_DNA"/>
</dbReference>
<evidence type="ECO:0000259" key="1">
    <source>
        <dbReference type="Pfam" id="PF12867"/>
    </source>
</evidence>
<name>A0A6J5ZEU6_9ZZZZ</name>
<feature type="domain" description="DinB-like" evidence="1">
    <location>
        <begin position="10"/>
        <end position="148"/>
    </location>
</feature>
<dbReference type="Gene3D" id="1.20.120.450">
    <property type="entry name" value="dinb family like domain"/>
    <property type="match status" value="1"/>
</dbReference>
<gene>
    <name evidence="2" type="ORF">UFOPK3820_00816</name>
</gene>
<sequence length="156" mass="17420">MDMKEAAAAYEAGTQYFLNLARGITPDLLDVHAENEWSARQCIHHMADSEAQSYARLRRVVAEPNGSIIQGYDESAWANEPKLGYVDGDVANSIAVYAAVRASSLDLIKRLEESDLEKFGEHTEAGKYSIARWLENYTKHPYDHGDQMVRATKGQA</sequence>